<dbReference type="GO" id="GO:0015697">
    <property type="term" value="P:quaternary ammonium group transport"/>
    <property type="evidence" value="ECO:0007669"/>
    <property type="project" value="UniProtKB-ARBA"/>
</dbReference>
<dbReference type="Proteomes" id="UP000004703">
    <property type="component" value="Chromosome"/>
</dbReference>
<organism evidence="6 7">
    <name type="scientific">Roseibium alexandrii (strain DSM 17067 / NCIMB 14079 / DFL-11)</name>
    <name type="common">Labrenzia alexandrii</name>
    <dbReference type="NCBI Taxonomy" id="244592"/>
    <lineage>
        <taxon>Bacteria</taxon>
        <taxon>Pseudomonadati</taxon>
        <taxon>Pseudomonadota</taxon>
        <taxon>Alphaproteobacteria</taxon>
        <taxon>Hyphomicrobiales</taxon>
        <taxon>Stappiaceae</taxon>
        <taxon>Roseibium</taxon>
    </lineage>
</organism>
<dbReference type="InterPro" id="IPR003593">
    <property type="entry name" value="AAA+_ATPase"/>
</dbReference>
<comment type="similarity">
    <text evidence="1">Belongs to the ABC transporter superfamily.</text>
</comment>
<dbReference type="GO" id="GO:0005524">
    <property type="term" value="F:ATP binding"/>
    <property type="evidence" value="ECO:0007669"/>
    <property type="project" value="UniProtKB-KW"/>
</dbReference>
<dbReference type="InterPro" id="IPR013611">
    <property type="entry name" value="Transp-assoc_OB_typ2"/>
</dbReference>
<keyword evidence="3" id="KW-0547">Nucleotide-binding</keyword>
<keyword evidence="4" id="KW-0067">ATP-binding</keyword>
<evidence type="ECO:0000256" key="2">
    <source>
        <dbReference type="ARBA" id="ARBA00022448"/>
    </source>
</evidence>
<evidence type="ECO:0000313" key="7">
    <source>
        <dbReference type="Proteomes" id="UP000004703"/>
    </source>
</evidence>
<evidence type="ECO:0000256" key="3">
    <source>
        <dbReference type="ARBA" id="ARBA00022741"/>
    </source>
</evidence>
<reference evidence="6 7" key="1">
    <citation type="submission" date="2008-01" db="EMBL/GenBank/DDBJ databases">
        <authorList>
            <person name="Wagner-Dobler I."/>
            <person name="Ferriera S."/>
            <person name="Johnson J."/>
            <person name="Kravitz S."/>
            <person name="Beeson K."/>
            <person name="Sutton G."/>
            <person name="Rogers Y.-H."/>
            <person name="Friedman R."/>
            <person name="Frazier M."/>
            <person name="Venter J.C."/>
        </authorList>
    </citation>
    <scope>NUCLEOTIDE SEQUENCE [LARGE SCALE GENOMIC DNA]</scope>
    <source>
        <strain evidence="7">DSM 17067 / NCIMB 14079 / DFL-11</strain>
    </source>
</reference>
<evidence type="ECO:0000256" key="4">
    <source>
        <dbReference type="ARBA" id="ARBA00022840"/>
    </source>
</evidence>
<accession>A0A5E8GYB2</accession>
<dbReference type="PANTHER" id="PTHR42781">
    <property type="entry name" value="SPERMIDINE/PUTRESCINE IMPORT ATP-BINDING PROTEIN POTA"/>
    <property type="match status" value="1"/>
</dbReference>
<dbReference type="FunFam" id="3.40.50.300:FF:000425">
    <property type="entry name" value="Probable ABC transporter, ATP-binding subunit"/>
    <property type="match status" value="1"/>
</dbReference>
<sequence>MSIEIASVTKSFGSHKALKDVSLSIPDGTFFVVLGPSGCGKSTLLRTIAGLEPIDSGEIALGGETVARDGYHLEPERRKTGVVFQSYALWPHMSVAANVAFPMETAGLKTADIKSRTNEHLATVELTAFRDRKPADLSGGQRQRVALARCLAQGAKTVLMDEPLANLDPHLRGAMEEELAAFHKASGATTLFITHDQREAMALADQVAVMWDGEILQVAEPDVLYRRPTSRRVAGFIGRSSLVGVEVNHVEAGYANVTLAAHRIDVDCPNDTRTGSATLMLRPEHLVPSVGGHGLKANVERTIYRGGFWEVFVAIEGLTEPLLMTLNRPAAPGETLFLDILRGWILPEQLAFSS</sequence>
<dbReference type="Pfam" id="PF00005">
    <property type="entry name" value="ABC_tran"/>
    <property type="match status" value="1"/>
</dbReference>
<evidence type="ECO:0000313" key="6">
    <source>
        <dbReference type="EMBL" id="EEE45115.2"/>
    </source>
</evidence>
<dbReference type="Gene3D" id="2.40.50.100">
    <property type="match status" value="1"/>
</dbReference>
<dbReference type="PROSITE" id="PS00211">
    <property type="entry name" value="ABC_TRANSPORTER_1"/>
    <property type="match status" value="1"/>
</dbReference>
<evidence type="ECO:0000256" key="1">
    <source>
        <dbReference type="ARBA" id="ARBA00005417"/>
    </source>
</evidence>
<proteinExistence type="inferred from homology"/>
<dbReference type="InterPro" id="IPR050093">
    <property type="entry name" value="ABC_SmlMolc_Importer"/>
</dbReference>
<dbReference type="AlphaFoldDB" id="A0A5E8GYB2"/>
<dbReference type="PANTHER" id="PTHR42781:SF4">
    <property type="entry name" value="SPERMIDINE_PUTRESCINE IMPORT ATP-BINDING PROTEIN POTA"/>
    <property type="match status" value="1"/>
</dbReference>
<dbReference type="SUPFAM" id="SSF50331">
    <property type="entry name" value="MOP-like"/>
    <property type="match status" value="1"/>
</dbReference>
<dbReference type="InterPro" id="IPR008995">
    <property type="entry name" value="Mo/tungstate-bd_C_term_dom"/>
</dbReference>
<dbReference type="EMBL" id="ACCU02000004">
    <property type="protein sequence ID" value="EEE45115.2"/>
    <property type="molecule type" value="Genomic_DNA"/>
</dbReference>
<name>A0A5E8GYB2_ROSAD</name>
<gene>
    <name evidence="6" type="ORF">SADFL11_2404</name>
</gene>
<dbReference type="InterPro" id="IPR027417">
    <property type="entry name" value="P-loop_NTPase"/>
</dbReference>
<dbReference type="GO" id="GO:0022857">
    <property type="term" value="F:transmembrane transporter activity"/>
    <property type="evidence" value="ECO:0007669"/>
    <property type="project" value="InterPro"/>
</dbReference>
<reference evidence="6 7" key="2">
    <citation type="submission" date="2013-04" db="EMBL/GenBank/DDBJ databases">
        <authorList>
            <person name="Fiebig A."/>
            <person name="Pradella S."/>
            <person name="Wagner-Doebler I."/>
        </authorList>
    </citation>
    <scope>NUCLEOTIDE SEQUENCE [LARGE SCALE GENOMIC DNA]</scope>
    <source>
        <strain evidence="7">DSM 17067 / NCIMB 14079 / DFL-11</strain>
    </source>
</reference>
<dbReference type="InterPro" id="IPR003439">
    <property type="entry name" value="ABC_transporter-like_ATP-bd"/>
</dbReference>
<keyword evidence="6" id="KW-0762">Sugar transport</keyword>
<dbReference type="InterPro" id="IPR017871">
    <property type="entry name" value="ABC_transporter-like_CS"/>
</dbReference>
<protein>
    <submittedName>
        <fullName evidence="6">ABC-type sugar transport system, ATPase component</fullName>
    </submittedName>
</protein>
<dbReference type="SMART" id="SM00382">
    <property type="entry name" value="AAA"/>
    <property type="match status" value="1"/>
</dbReference>
<dbReference type="GO" id="GO:0043190">
    <property type="term" value="C:ATP-binding cassette (ABC) transporter complex"/>
    <property type="evidence" value="ECO:0007669"/>
    <property type="project" value="InterPro"/>
</dbReference>
<dbReference type="Gene3D" id="3.40.50.300">
    <property type="entry name" value="P-loop containing nucleotide triphosphate hydrolases"/>
    <property type="match status" value="1"/>
</dbReference>
<keyword evidence="2" id="KW-0813">Transport</keyword>
<evidence type="ECO:0000259" key="5">
    <source>
        <dbReference type="PROSITE" id="PS50893"/>
    </source>
</evidence>
<feature type="domain" description="ABC transporter" evidence="5">
    <location>
        <begin position="3"/>
        <end position="237"/>
    </location>
</feature>
<dbReference type="RefSeq" id="WP_040451007.1">
    <property type="nucleotide sequence ID" value="NZ_CM011002.1"/>
</dbReference>
<dbReference type="Pfam" id="PF08402">
    <property type="entry name" value="TOBE_2"/>
    <property type="match status" value="1"/>
</dbReference>
<comment type="caution">
    <text evidence="6">The sequence shown here is derived from an EMBL/GenBank/DDBJ whole genome shotgun (WGS) entry which is preliminary data.</text>
</comment>
<dbReference type="PROSITE" id="PS50893">
    <property type="entry name" value="ABC_TRANSPORTER_2"/>
    <property type="match status" value="1"/>
</dbReference>
<dbReference type="SUPFAM" id="SSF52540">
    <property type="entry name" value="P-loop containing nucleoside triphosphate hydrolases"/>
    <property type="match status" value="1"/>
</dbReference>
<dbReference type="GO" id="GO:0016887">
    <property type="term" value="F:ATP hydrolysis activity"/>
    <property type="evidence" value="ECO:0007669"/>
    <property type="project" value="InterPro"/>
</dbReference>